<gene>
    <name evidence="3" type="ORF">BD410DRAFT_830149</name>
</gene>
<dbReference type="InterPro" id="IPR031728">
    <property type="entry name" value="GlcAase_C"/>
</dbReference>
<feature type="chain" id="PRO_5021489970" description="Beta-glucuronidase C-terminal domain-containing protein" evidence="1">
    <location>
        <begin position="20"/>
        <end position="511"/>
    </location>
</feature>
<dbReference type="VEuPathDB" id="FungiDB:BD410DRAFT_830149"/>
<dbReference type="InterPro" id="IPR017853">
    <property type="entry name" value="GH"/>
</dbReference>
<name>A0A4Y7PXD8_9AGAM</name>
<evidence type="ECO:0000313" key="3">
    <source>
        <dbReference type="EMBL" id="TDL19696.1"/>
    </source>
</evidence>
<sequence>MNPLSWSLVFVHTCGAILAASAQTTASVTIPKTLPKTNSSIGFLDTRFLGLSIETSSTVDFGGEPGNVNKFTTQCMSGLSKTTGLGLRLRIGGSTENRFTYHPNQTTAIISTWGSNPDQPSHIDIGPGFWTSMNQLGGGRIILGLSDEGTNPQEQATVAVAALSAVKNVEQIEVGNEIQGHYPNVSAFVQDMHSFYNNITVALKAAGKSKLKASGWNGTTVFEAGDMCCDKTFFAAGLIAAGINNVTGDYRIGSISAHDYAGSACSGSIPIPLSKLMSHTNTVSRTTSRNTGDIAAAQAAKIPWAQGETNSISCQGAAGTSDTFAAAVWTLDDALLLSTRGAARVNFHAGTNYRYAPWQPILINTTAPYVRPNYAAMLAFQEAIGASGKASIAELPVAGNNLLAAYAVYESNVPARVVLINTNMYNTSSSAAPASAFTSFSLTLPSGVTHATGKRLTAPGADALVGSWAGHTYHADCSPVNLADVIETYKPSNGKVAVSVRNSEAVVVSFK</sequence>
<evidence type="ECO:0000256" key="1">
    <source>
        <dbReference type="SAM" id="SignalP"/>
    </source>
</evidence>
<protein>
    <recommendedName>
        <fullName evidence="2">Beta-glucuronidase C-terminal domain-containing protein</fullName>
    </recommendedName>
</protein>
<dbReference type="Gene3D" id="3.20.20.80">
    <property type="entry name" value="Glycosidases"/>
    <property type="match status" value="1"/>
</dbReference>
<dbReference type="EMBL" id="ML170194">
    <property type="protein sequence ID" value="TDL19696.1"/>
    <property type="molecule type" value="Genomic_DNA"/>
</dbReference>
<feature type="domain" description="Beta-glucuronidase C-terminal" evidence="2">
    <location>
        <begin position="405"/>
        <end position="507"/>
    </location>
</feature>
<dbReference type="InterPro" id="IPR013780">
    <property type="entry name" value="Glyco_hydro_b"/>
</dbReference>
<feature type="signal peptide" evidence="1">
    <location>
        <begin position="1"/>
        <end position="19"/>
    </location>
</feature>
<keyword evidence="4" id="KW-1185">Reference proteome</keyword>
<reference evidence="3 4" key="1">
    <citation type="submission" date="2018-06" db="EMBL/GenBank/DDBJ databases">
        <title>A transcriptomic atlas of mushroom development highlights an independent origin of complex multicellularity.</title>
        <authorList>
            <consortium name="DOE Joint Genome Institute"/>
            <person name="Krizsan K."/>
            <person name="Almasi E."/>
            <person name="Merenyi Z."/>
            <person name="Sahu N."/>
            <person name="Viragh M."/>
            <person name="Koszo T."/>
            <person name="Mondo S."/>
            <person name="Kiss B."/>
            <person name="Balint B."/>
            <person name="Kues U."/>
            <person name="Barry K."/>
            <person name="Hegedus J.C."/>
            <person name="Henrissat B."/>
            <person name="Johnson J."/>
            <person name="Lipzen A."/>
            <person name="Ohm R."/>
            <person name="Nagy I."/>
            <person name="Pangilinan J."/>
            <person name="Yan J."/>
            <person name="Xiong Y."/>
            <person name="Grigoriev I.V."/>
            <person name="Hibbett D.S."/>
            <person name="Nagy L.G."/>
        </authorList>
    </citation>
    <scope>NUCLEOTIDE SEQUENCE [LARGE SCALE GENOMIC DNA]</scope>
    <source>
        <strain evidence="3 4">SZMC22713</strain>
    </source>
</reference>
<keyword evidence="1" id="KW-0732">Signal</keyword>
<dbReference type="Pfam" id="PF16862">
    <property type="entry name" value="Glyco_hydro_79C"/>
    <property type="match status" value="1"/>
</dbReference>
<dbReference type="PANTHER" id="PTHR36183">
    <property type="entry name" value="BETA-GLUCURONIDASE"/>
    <property type="match status" value="1"/>
</dbReference>
<dbReference type="OrthoDB" id="2796951at2759"/>
<evidence type="ECO:0000313" key="4">
    <source>
        <dbReference type="Proteomes" id="UP000294933"/>
    </source>
</evidence>
<dbReference type="InterPro" id="IPR052974">
    <property type="entry name" value="GH79_Enzymes"/>
</dbReference>
<dbReference type="Proteomes" id="UP000294933">
    <property type="component" value="Unassembled WGS sequence"/>
</dbReference>
<dbReference type="SUPFAM" id="SSF51445">
    <property type="entry name" value="(Trans)glycosidases"/>
    <property type="match status" value="1"/>
</dbReference>
<proteinExistence type="predicted"/>
<evidence type="ECO:0000259" key="2">
    <source>
        <dbReference type="Pfam" id="PF16862"/>
    </source>
</evidence>
<dbReference type="PANTHER" id="PTHR36183:SF2">
    <property type="entry name" value="BETA-GLUCURONIDASE C-TERMINAL DOMAIN-CONTAINING PROTEIN"/>
    <property type="match status" value="1"/>
</dbReference>
<organism evidence="3 4">
    <name type="scientific">Rickenella mellea</name>
    <dbReference type="NCBI Taxonomy" id="50990"/>
    <lineage>
        <taxon>Eukaryota</taxon>
        <taxon>Fungi</taxon>
        <taxon>Dikarya</taxon>
        <taxon>Basidiomycota</taxon>
        <taxon>Agaricomycotina</taxon>
        <taxon>Agaricomycetes</taxon>
        <taxon>Hymenochaetales</taxon>
        <taxon>Rickenellaceae</taxon>
        <taxon>Rickenella</taxon>
    </lineage>
</organism>
<dbReference type="AlphaFoldDB" id="A0A4Y7PXD8"/>
<dbReference type="Gene3D" id="2.60.40.1180">
    <property type="entry name" value="Golgi alpha-mannosidase II"/>
    <property type="match status" value="1"/>
</dbReference>
<accession>A0A4Y7PXD8</accession>